<comment type="caution">
    <text evidence="2">The sequence shown here is derived from an EMBL/GenBank/DDBJ whole genome shotgun (WGS) entry which is preliminary data.</text>
</comment>
<dbReference type="Proteomes" id="UP001620514">
    <property type="component" value="Unassembled WGS sequence"/>
</dbReference>
<reference evidence="2 3" key="1">
    <citation type="submission" date="2024-11" db="EMBL/GenBank/DDBJ databases">
        <title>Using genomics to understand microbial adaptation to soil warming.</title>
        <authorList>
            <person name="Deangelis K.M. PhD."/>
        </authorList>
    </citation>
    <scope>NUCLEOTIDE SEQUENCE [LARGE SCALE GENOMIC DNA]</scope>
    <source>
        <strain evidence="2 3">GAS97</strain>
    </source>
</reference>
<dbReference type="Pfam" id="PF00848">
    <property type="entry name" value="Ring_hydroxyl_A"/>
    <property type="match status" value="1"/>
</dbReference>
<dbReference type="CDD" id="cd08879">
    <property type="entry name" value="RHO_alpha_C_AntDO-like"/>
    <property type="match status" value="1"/>
</dbReference>
<name>A0ABW8MZB4_9BURK</name>
<gene>
    <name evidence="2" type="ORF">ABH943_008723</name>
</gene>
<evidence type="ECO:0000313" key="3">
    <source>
        <dbReference type="Proteomes" id="UP001620514"/>
    </source>
</evidence>
<accession>A0ABW8MZB4</accession>
<sequence>MRVLVITGNGPKFFSAGAYLNTFADGYHVSSVHWNYVATIGRRNRENDSVRTVDANAWSKSVGGFYAFEHGHLLLWTRLLNPEVRPVFARKEELRERLGEAQAEAIVNQTRNLCIYPNLYVMDQVSTQIRVIKPLSVDKTEVTIYCFGPRDESDIDRRTRIRQYEDFFNVSGMGTPDDLEEFRACQSGFSGHAAAWNDLSRGASRWVPGADDNARNLGFEPVLSGIRIEDEGLFVQQHKHWVETMLRGIDLEPRVIHVQPMKKAQ</sequence>
<keyword evidence="3" id="KW-1185">Reference proteome</keyword>
<organism evidence="2 3">
    <name type="scientific">Caballeronia udeis</name>
    <dbReference type="NCBI Taxonomy" id="1232866"/>
    <lineage>
        <taxon>Bacteria</taxon>
        <taxon>Pseudomonadati</taxon>
        <taxon>Pseudomonadota</taxon>
        <taxon>Betaproteobacteria</taxon>
        <taxon>Burkholderiales</taxon>
        <taxon>Burkholderiaceae</taxon>
        <taxon>Caballeronia</taxon>
    </lineage>
</organism>
<evidence type="ECO:0000313" key="2">
    <source>
        <dbReference type="EMBL" id="MFK4448679.1"/>
    </source>
</evidence>
<protein>
    <submittedName>
        <fullName evidence="2">Phenylpropionate dioxygenase-like ring-hydroxylating dioxygenase large terminal subunit</fullName>
    </submittedName>
</protein>
<dbReference type="InterPro" id="IPR015879">
    <property type="entry name" value="Ring_hydroxy_dOase_asu_C_dom"/>
</dbReference>
<proteinExistence type="predicted"/>
<dbReference type="SUPFAM" id="SSF55961">
    <property type="entry name" value="Bet v1-like"/>
    <property type="match status" value="1"/>
</dbReference>
<feature type="domain" description="Aromatic-ring-hydroxylating dioxygenase alpha subunit C-terminal" evidence="1">
    <location>
        <begin position="21"/>
        <end position="215"/>
    </location>
</feature>
<dbReference type="Gene3D" id="3.90.380.10">
    <property type="entry name" value="Naphthalene 1,2-dioxygenase Alpha Subunit, Chain A, domain 1"/>
    <property type="match status" value="1"/>
</dbReference>
<dbReference type="EMBL" id="JBIYDN010000057">
    <property type="protein sequence ID" value="MFK4448679.1"/>
    <property type="molecule type" value="Genomic_DNA"/>
</dbReference>
<evidence type="ECO:0000259" key="1">
    <source>
        <dbReference type="Pfam" id="PF00848"/>
    </source>
</evidence>